<keyword evidence="1" id="KW-0472">Membrane</keyword>
<gene>
    <name evidence="2" type="ORF">HRJ53_10510</name>
</gene>
<evidence type="ECO:0000256" key="1">
    <source>
        <dbReference type="SAM" id="Phobius"/>
    </source>
</evidence>
<keyword evidence="3" id="KW-1185">Reference proteome</keyword>
<dbReference type="Proteomes" id="UP000567293">
    <property type="component" value="Unassembled WGS sequence"/>
</dbReference>
<accession>A0A7V8NQ12</accession>
<name>A0A7V8NQ12_9BACT</name>
<comment type="caution">
    <text evidence="2">The sequence shown here is derived from an EMBL/GenBank/DDBJ whole genome shotgun (WGS) entry which is preliminary data.</text>
</comment>
<proteinExistence type="predicted"/>
<feature type="transmembrane region" description="Helical" evidence="1">
    <location>
        <begin position="82"/>
        <end position="101"/>
    </location>
</feature>
<keyword evidence="1" id="KW-1133">Transmembrane helix</keyword>
<dbReference type="AlphaFoldDB" id="A0A7V8NQ12"/>
<organism evidence="2 3">
    <name type="scientific">Candidatus Acidiferrum panamense</name>
    <dbReference type="NCBI Taxonomy" id="2741543"/>
    <lineage>
        <taxon>Bacteria</taxon>
        <taxon>Pseudomonadati</taxon>
        <taxon>Acidobacteriota</taxon>
        <taxon>Terriglobia</taxon>
        <taxon>Candidatus Acidiferrales</taxon>
        <taxon>Candidatus Acidiferrum</taxon>
    </lineage>
</organism>
<protein>
    <submittedName>
        <fullName evidence="2">Uncharacterized protein</fullName>
    </submittedName>
</protein>
<dbReference type="EMBL" id="JACDQQ010001015">
    <property type="protein sequence ID" value="MBA0085418.1"/>
    <property type="molecule type" value="Genomic_DNA"/>
</dbReference>
<feature type="non-terminal residue" evidence="2">
    <location>
        <position position="122"/>
    </location>
</feature>
<keyword evidence="1" id="KW-0812">Transmembrane</keyword>
<reference evidence="2" key="1">
    <citation type="submission" date="2020-06" db="EMBL/GenBank/DDBJ databases">
        <title>Legume-microbial interactions unlock mineral nutrients during tropical forest succession.</title>
        <authorList>
            <person name="Epihov D.Z."/>
        </authorList>
    </citation>
    <scope>NUCLEOTIDE SEQUENCE [LARGE SCALE GENOMIC DNA]</scope>
    <source>
        <strain evidence="2">Pan2503</strain>
    </source>
</reference>
<sequence length="122" mass="13325">MPLLKDVPPPAKVVSKTRWWKRVAKLLIVCLGSVHNDGFRGGNKHDWIDGGPLVQHGKHTAGDMAVRTLYIEELKATMRGRFAWLGAGVLLLAVGSVATVGTQDTWLDGYGIIAYFLVPLAF</sequence>
<evidence type="ECO:0000313" key="2">
    <source>
        <dbReference type="EMBL" id="MBA0085418.1"/>
    </source>
</evidence>
<evidence type="ECO:0000313" key="3">
    <source>
        <dbReference type="Proteomes" id="UP000567293"/>
    </source>
</evidence>